<evidence type="ECO:0000313" key="5">
    <source>
        <dbReference type="EMBL" id="KHM52224.1"/>
    </source>
</evidence>
<comment type="subcellular location">
    <subcellularLocation>
        <location evidence="1">Secreted</location>
    </subcellularLocation>
</comment>
<dbReference type="InterPro" id="IPR011330">
    <property type="entry name" value="Glyco_hydro/deAcase_b/a-brl"/>
</dbReference>
<dbReference type="GO" id="GO:0005975">
    <property type="term" value="P:carbohydrate metabolic process"/>
    <property type="evidence" value="ECO:0007669"/>
    <property type="project" value="InterPro"/>
</dbReference>
<dbReference type="SUPFAM" id="SSF88713">
    <property type="entry name" value="Glycoside hydrolase/deacetylase"/>
    <property type="match status" value="1"/>
</dbReference>
<accession>A0A0B2JX99</accession>
<feature type="transmembrane region" description="Helical" evidence="3">
    <location>
        <begin position="9"/>
        <end position="28"/>
    </location>
</feature>
<dbReference type="PANTHER" id="PTHR34216">
    <property type="match status" value="1"/>
</dbReference>
<dbReference type="GO" id="GO:0016810">
    <property type="term" value="F:hydrolase activity, acting on carbon-nitrogen (but not peptide) bonds"/>
    <property type="evidence" value="ECO:0007669"/>
    <property type="project" value="InterPro"/>
</dbReference>
<sequence length="281" mass="32725">MSLILKNRFLTIIYVIFCFILMIGLWNIRESKEGIPVLNYHQINPTEKNPLTVPTSDFAAQMKYLEENGYHTISPDELQDFLVDGKELPEKPILITFDDGYADNYEYAYPILKEHNMKATIFLVSDFMGRFENYLTWDKVYEMSENQIYIGSHTLSHFELTPLDQAELVNQLVGGKLAVEWKTFKFCEYIAYPGGFYHQMVLSEVKKAGYKGGFTVYNDYVRQGDDPYTINRIAIFGSQHFVMPRFWIRLHMAPVVGRLERFRSKLIDAGYPTLAELIFIP</sequence>
<reference evidence="5 6" key="1">
    <citation type="journal article" date="2013" name="PLoS ONE">
        <title>Identification and characterization of three novel lipases belonging to families II and V from Anaerovibrio lipolyticus 5ST.</title>
        <authorList>
            <person name="Prive F."/>
            <person name="Kaderbhai N.N."/>
            <person name="Girdwood S."/>
            <person name="Worgan H.J."/>
            <person name="Pinloche E."/>
            <person name="Scollan N.D."/>
            <person name="Huws S.A."/>
            <person name="Newbold C.J."/>
        </authorList>
    </citation>
    <scope>NUCLEOTIDE SEQUENCE [LARGE SCALE GENOMIC DNA]</scope>
    <source>
        <strain evidence="5 6">5S</strain>
    </source>
</reference>
<evidence type="ECO:0000313" key="6">
    <source>
        <dbReference type="Proteomes" id="UP000030993"/>
    </source>
</evidence>
<keyword evidence="6" id="KW-1185">Reference proteome</keyword>
<comment type="caution">
    <text evidence="5">The sequence shown here is derived from an EMBL/GenBank/DDBJ whole genome shotgun (WGS) entry which is preliminary data.</text>
</comment>
<dbReference type="AlphaFoldDB" id="A0A0B2JX99"/>
<evidence type="ECO:0000256" key="1">
    <source>
        <dbReference type="ARBA" id="ARBA00004613"/>
    </source>
</evidence>
<dbReference type="Proteomes" id="UP000030993">
    <property type="component" value="Unassembled WGS sequence"/>
</dbReference>
<feature type="domain" description="NodB homology" evidence="4">
    <location>
        <begin position="91"/>
        <end position="281"/>
    </location>
</feature>
<dbReference type="STRING" id="82374.NZ47_06050"/>
<organism evidence="5 6">
    <name type="scientific">Anaerovibrio lipolyticus</name>
    <dbReference type="NCBI Taxonomy" id="82374"/>
    <lineage>
        <taxon>Bacteria</taxon>
        <taxon>Bacillati</taxon>
        <taxon>Bacillota</taxon>
        <taxon>Negativicutes</taxon>
        <taxon>Selenomonadales</taxon>
        <taxon>Selenomonadaceae</taxon>
        <taxon>Anaerovibrio</taxon>
    </lineage>
</organism>
<name>A0A0B2JX99_9FIRM</name>
<evidence type="ECO:0000256" key="2">
    <source>
        <dbReference type="ARBA" id="ARBA00022729"/>
    </source>
</evidence>
<dbReference type="CDD" id="cd10918">
    <property type="entry name" value="CE4_NodB_like_5s_6s"/>
    <property type="match status" value="1"/>
</dbReference>
<dbReference type="Gene3D" id="3.20.20.370">
    <property type="entry name" value="Glycoside hydrolase/deacetylase"/>
    <property type="match status" value="1"/>
</dbReference>
<dbReference type="EMBL" id="JSCE01000122">
    <property type="protein sequence ID" value="KHM52224.1"/>
    <property type="molecule type" value="Genomic_DNA"/>
</dbReference>
<proteinExistence type="predicted"/>
<keyword evidence="3" id="KW-0472">Membrane</keyword>
<dbReference type="PANTHER" id="PTHR34216:SF3">
    <property type="entry name" value="POLY-BETA-1,6-N-ACETYL-D-GLUCOSAMINE N-DEACETYLASE"/>
    <property type="match status" value="1"/>
</dbReference>
<evidence type="ECO:0000259" key="4">
    <source>
        <dbReference type="PROSITE" id="PS51677"/>
    </source>
</evidence>
<keyword evidence="3" id="KW-0812">Transmembrane</keyword>
<dbReference type="GO" id="GO:0005576">
    <property type="term" value="C:extracellular region"/>
    <property type="evidence" value="ECO:0007669"/>
    <property type="project" value="UniProtKB-SubCell"/>
</dbReference>
<dbReference type="PROSITE" id="PS51677">
    <property type="entry name" value="NODB"/>
    <property type="match status" value="1"/>
</dbReference>
<dbReference type="InterPro" id="IPR051398">
    <property type="entry name" value="Polysacch_Deacetylase"/>
</dbReference>
<dbReference type="InterPro" id="IPR002509">
    <property type="entry name" value="NODB_dom"/>
</dbReference>
<protein>
    <recommendedName>
        <fullName evidence="4">NodB homology domain-containing protein</fullName>
    </recommendedName>
</protein>
<evidence type="ECO:0000256" key="3">
    <source>
        <dbReference type="SAM" id="Phobius"/>
    </source>
</evidence>
<gene>
    <name evidence="5" type="ORF">NZ47_06050</name>
</gene>
<keyword evidence="3" id="KW-1133">Transmembrane helix</keyword>
<dbReference type="eggNOG" id="COG0726">
    <property type="taxonomic scope" value="Bacteria"/>
</dbReference>
<dbReference type="Pfam" id="PF01522">
    <property type="entry name" value="Polysacc_deac_1"/>
    <property type="match status" value="1"/>
</dbReference>
<keyword evidence="2" id="KW-0732">Signal</keyword>